<evidence type="ECO:0000313" key="3">
    <source>
        <dbReference type="Proteomes" id="UP000554235"/>
    </source>
</evidence>
<comment type="caution">
    <text evidence="2">The sequence shown here is derived from an EMBL/GenBank/DDBJ whole genome shotgun (WGS) entry which is preliminary data.</text>
</comment>
<reference evidence="2 3" key="1">
    <citation type="submission" date="2020-01" db="EMBL/GenBank/DDBJ databases">
        <title>Identification and distribution of gene clusters putatively required for synthesis of sphingolipid metabolism inhibitors in phylogenetically diverse species of the filamentous fungus Fusarium.</title>
        <authorList>
            <person name="Kim H.-S."/>
            <person name="Busman M."/>
            <person name="Brown D.W."/>
            <person name="Divon H."/>
            <person name="Uhlig S."/>
            <person name="Proctor R.H."/>
        </authorList>
    </citation>
    <scope>NUCLEOTIDE SEQUENCE [LARGE SCALE GENOMIC DNA]</scope>
    <source>
        <strain evidence="2 3">NRRL 20459</strain>
    </source>
</reference>
<proteinExistence type="predicted"/>
<accession>A0A8H4L5N8</accession>
<organism evidence="2 3">
    <name type="scientific">Fusarium albosuccineum</name>
    <dbReference type="NCBI Taxonomy" id="1237068"/>
    <lineage>
        <taxon>Eukaryota</taxon>
        <taxon>Fungi</taxon>
        <taxon>Dikarya</taxon>
        <taxon>Ascomycota</taxon>
        <taxon>Pezizomycotina</taxon>
        <taxon>Sordariomycetes</taxon>
        <taxon>Hypocreomycetidae</taxon>
        <taxon>Hypocreales</taxon>
        <taxon>Nectriaceae</taxon>
        <taxon>Fusarium</taxon>
        <taxon>Fusarium decemcellulare species complex</taxon>
    </lineage>
</organism>
<dbReference type="SUPFAM" id="SSF51735">
    <property type="entry name" value="NAD(P)-binding Rossmann-fold domains"/>
    <property type="match status" value="1"/>
</dbReference>
<dbReference type="AlphaFoldDB" id="A0A8H4L5N8"/>
<name>A0A8H4L5N8_9HYPO</name>
<dbReference type="PANTHER" id="PTHR48079">
    <property type="entry name" value="PROTEIN YEEZ"/>
    <property type="match status" value="1"/>
</dbReference>
<sequence>MATRSLLITGVSGYCGGTILTNLLRAKSITKDVQISGLVRNEEQRAAIAELGVTPVLFDDWDQSDQLNGIAEGFDIIIHAGAGWHPGVAKALIAGLGKRREQTKNDVHYLHLSGTSSLSDHPHTEGWIETRTFSDEEDIYSYLKARESRKPYMVRETDIIVAEQGESQGVQTYNIMAPTIFGIGSGLFNRYSIQIPVPAKAALESGHVSVIGNGETVWTHVHVEDLAMLFIILLKNILQSVAIPSGKQGIYFSETGSHTHIELAQRLAKAGKELGLLKTDEVRRVTLQEAADLWSGGVDFMTEFAHGSNARNKAVLGRKLGWDPRHGDEWEGTFATEIAAVAANPPRSFEVPKLMEKDKL</sequence>
<dbReference type="OrthoDB" id="10262413at2759"/>
<dbReference type="Proteomes" id="UP000554235">
    <property type="component" value="Unassembled WGS sequence"/>
</dbReference>
<evidence type="ECO:0000259" key="1">
    <source>
        <dbReference type="Pfam" id="PF01370"/>
    </source>
</evidence>
<evidence type="ECO:0000313" key="2">
    <source>
        <dbReference type="EMBL" id="KAF4462566.1"/>
    </source>
</evidence>
<dbReference type="InterPro" id="IPR051783">
    <property type="entry name" value="NAD(P)-dependent_oxidoreduct"/>
</dbReference>
<dbReference type="InterPro" id="IPR001509">
    <property type="entry name" value="Epimerase_deHydtase"/>
</dbReference>
<dbReference type="Gene3D" id="3.40.50.720">
    <property type="entry name" value="NAD(P)-binding Rossmann-like Domain"/>
    <property type="match status" value="1"/>
</dbReference>
<gene>
    <name evidence="2" type="ORF">FALBO_10620</name>
</gene>
<dbReference type="InterPro" id="IPR036291">
    <property type="entry name" value="NAD(P)-bd_dom_sf"/>
</dbReference>
<dbReference type="GO" id="GO:0005737">
    <property type="term" value="C:cytoplasm"/>
    <property type="evidence" value="ECO:0007669"/>
    <property type="project" value="TreeGrafter"/>
</dbReference>
<dbReference type="PANTHER" id="PTHR48079:SF6">
    <property type="entry name" value="NAD(P)-BINDING DOMAIN-CONTAINING PROTEIN-RELATED"/>
    <property type="match status" value="1"/>
</dbReference>
<dbReference type="EMBL" id="JAADYS010001515">
    <property type="protein sequence ID" value="KAF4462566.1"/>
    <property type="molecule type" value="Genomic_DNA"/>
</dbReference>
<dbReference type="Pfam" id="PF01370">
    <property type="entry name" value="Epimerase"/>
    <property type="match status" value="1"/>
</dbReference>
<protein>
    <submittedName>
        <fullName evidence="2">NAD dependent epimerase dehydratase family</fullName>
    </submittedName>
</protein>
<dbReference type="GO" id="GO:0004029">
    <property type="term" value="F:aldehyde dehydrogenase (NAD+) activity"/>
    <property type="evidence" value="ECO:0007669"/>
    <property type="project" value="TreeGrafter"/>
</dbReference>
<keyword evidence="3" id="KW-1185">Reference proteome</keyword>
<feature type="domain" description="NAD-dependent epimerase/dehydratase" evidence="1">
    <location>
        <begin position="7"/>
        <end position="236"/>
    </location>
</feature>